<dbReference type="AlphaFoldDB" id="A0A506U8D5"/>
<name>A0A506U8D5_9HYPH</name>
<dbReference type="InterPro" id="IPR029058">
    <property type="entry name" value="AB_hydrolase_fold"/>
</dbReference>
<dbReference type="Proteomes" id="UP000320314">
    <property type="component" value="Unassembled WGS sequence"/>
</dbReference>
<dbReference type="OrthoDB" id="9799612at2"/>
<protein>
    <submittedName>
        <fullName evidence="2">Alpha/beta fold hydrolase</fullName>
    </submittedName>
</protein>
<keyword evidence="2" id="KW-0378">Hydrolase</keyword>
<dbReference type="InterPro" id="IPR017497">
    <property type="entry name" value="BchO"/>
</dbReference>
<dbReference type="PANTHER" id="PTHR46438:SF11">
    <property type="entry name" value="LIPASE-RELATED"/>
    <property type="match status" value="1"/>
</dbReference>
<feature type="domain" description="AB hydrolase-1" evidence="1">
    <location>
        <begin position="40"/>
        <end position="279"/>
    </location>
</feature>
<dbReference type="NCBIfam" id="TIGR03056">
    <property type="entry name" value="bchO_mg_che_rel"/>
    <property type="match status" value="1"/>
</dbReference>
<gene>
    <name evidence="2" type="ORF">FJU11_07130</name>
</gene>
<dbReference type="EMBL" id="VHLH01000010">
    <property type="protein sequence ID" value="TPW29606.1"/>
    <property type="molecule type" value="Genomic_DNA"/>
</dbReference>
<organism evidence="2 3">
    <name type="scientific">Pararhizobium mangrovi</name>
    <dbReference type="NCBI Taxonomy" id="2590452"/>
    <lineage>
        <taxon>Bacteria</taxon>
        <taxon>Pseudomonadati</taxon>
        <taxon>Pseudomonadota</taxon>
        <taxon>Alphaproteobacteria</taxon>
        <taxon>Hyphomicrobiales</taxon>
        <taxon>Rhizobiaceae</taxon>
        <taxon>Rhizobium/Agrobacterium group</taxon>
        <taxon>Pararhizobium</taxon>
    </lineage>
</organism>
<dbReference type="SUPFAM" id="SSF53474">
    <property type="entry name" value="alpha/beta-Hydrolases"/>
    <property type="match status" value="1"/>
</dbReference>
<comment type="caution">
    <text evidence="2">The sequence shown here is derived from an EMBL/GenBank/DDBJ whole genome shotgun (WGS) entry which is preliminary data.</text>
</comment>
<dbReference type="Gene3D" id="3.40.50.1820">
    <property type="entry name" value="alpha/beta hydrolase"/>
    <property type="match status" value="1"/>
</dbReference>
<reference evidence="2 3" key="1">
    <citation type="submission" date="2019-06" db="EMBL/GenBank/DDBJ databases">
        <authorList>
            <person name="Li M."/>
        </authorList>
    </citation>
    <scope>NUCLEOTIDE SEQUENCE [LARGE SCALE GENOMIC DNA]</scope>
    <source>
        <strain evidence="2 3">BGMRC6574</strain>
    </source>
</reference>
<dbReference type="PANTHER" id="PTHR46438">
    <property type="entry name" value="ALPHA/BETA-HYDROLASES SUPERFAMILY PROTEIN"/>
    <property type="match status" value="1"/>
</dbReference>
<evidence type="ECO:0000313" key="3">
    <source>
        <dbReference type="Proteomes" id="UP000320314"/>
    </source>
</evidence>
<dbReference type="Pfam" id="PF12697">
    <property type="entry name" value="Abhydrolase_6"/>
    <property type="match status" value="1"/>
</dbReference>
<dbReference type="GO" id="GO:0016787">
    <property type="term" value="F:hydrolase activity"/>
    <property type="evidence" value="ECO:0007669"/>
    <property type="project" value="UniProtKB-KW"/>
</dbReference>
<dbReference type="RefSeq" id="WP_141166349.1">
    <property type="nucleotide sequence ID" value="NZ_VHLH01000010.1"/>
</dbReference>
<sequence>MSTLDWQEEGRDWPNRAHSRFVEAGGVDWHVQIMGEGPVLLLVHGAGASTHTWRDLAPVLARDFTVVAPDMPDNGFSRQRRRRRPTILAMGERLAALLHALDLTPRYACGHSAGAAILTRMALDGRLAPKRLASLNGALLPFPGAAGSLFPALAKVLFLNPVAPRFFAWRARDRRAVVRLIESTGSTIDERGITLYQRLFRSQVHVEATLSMMANWDLDTLARDLPRLACPLSLFDAGNDKAVSPRVARQVAERVMDATHFTFAGLGHLMHEEDPERIAGTIRSAWRETV</sequence>
<accession>A0A506U8D5</accession>
<evidence type="ECO:0000259" key="1">
    <source>
        <dbReference type="Pfam" id="PF12697"/>
    </source>
</evidence>
<dbReference type="InterPro" id="IPR000073">
    <property type="entry name" value="AB_hydrolase_1"/>
</dbReference>
<evidence type="ECO:0000313" key="2">
    <source>
        <dbReference type="EMBL" id="TPW29606.1"/>
    </source>
</evidence>
<keyword evidence="3" id="KW-1185">Reference proteome</keyword>
<proteinExistence type="predicted"/>